<gene>
    <name evidence="1" type="ORF">COT25_01520</name>
</gene>
<name>A0A2H0YTA1_9BACT</name>
<reference evidence="2" key="1">
    <citation type="submission" date="2017-09" db="EMBL/GenBank/DDBJ databases">
        <title>Depth-based differentiation of microbial function through sediment-hosted aquifers and enrichment of novel symbionts in the deep terrestrial subsurface.</title>
        <authorList>
            <person name="Probst A.J."/>
            <person name="Ladd B."/>
            <person name="Jarett J.K."/>
            <person name="Geller-Mcgrath D.E."/>
            <person name="Sieber C.M.K."/>
            <person name="Emerson J.B."/>
            <person name="Anantharaman K."/>
            <person name="Thomas B.C."/>
            <person name="Malmstrom R."/>
            <person name="Stieglmeier M."/>
            <person name="Klingl A."/>
            <person name="Woyke T."/>
            <person name="Ryan C.M."/>
            <person name="Banfield J.F."/>
        </authorList>
    </citation>
    <scope>NUCLEOTIDE SEQUENCE [LARGE SCALE GENOMIC DNA]</scope>
</reference>
<proteinExistence type="predicted"/>
<dbReference type="AlphaFoldDB" id="A0A2H0YTA1"/>
<evidence type="ECO:0000313" key="1">
    <source>
        <dbReference type="EMBL" id="PIS41731.1"/>
    </source>
</evidence>
<dbReference type="Proteomes" id="UP000228711">
    <property type="component" value="Unassembled WGS sequence"/>
</dbReference>
<comment type="caution">
    <text evidence="1">The sequence shown here is derived from an EMBL/GenBank/DDBJ whole genome shotgun (WGS) entry which is preliminary data.</text>
</comment>
<dbReference type="EMBL" id="PEXV01000057">
    <property type="protein sequence ID" value="PIS41731.1"/>
    <property type="molecule type" value="Genomic_DNA"/>
</dbReference>
<organism evidence="1 2">
    <name type="scientific">Candidatus Kerfeldbacteria bacterium CG08_land_8_20_14_0_20_42_7</name>
    <dbReference type="NCBI Taxonomy" id="2014245"/>
    <lineage>
        <taxon>Bacteria</taxon>
        <taxon>Candidatus Kerfeldiibacteriota</taxon>
    </lineage>
</organism>
<accession>A0A2H0YTA1</accession>
<sequence length="196" mass="23344">MNKHRATPAKIREYIRQVVYLITGQKLTSRRIRLYQNPYADSRIAFDLATRKIYWIGIGSTYWKGPFEVLRAVSVHEAMNTRLEYEVAENDLLEAEEIAQAGDDTELRVAIRTKYEIDLRGWVRIRKRKLQADQLALEWYYENNFDLVPYIQFLIEEWNAAQQFSEPRRRYHRIIGAKRVRDAGIFFENCVNHKDA</sequence>
<protein>
    <submittedName>
        <fullName evidence="1">Uncharacterized protein</fullName>
    </submittedName>
</protein>
<evidence type="ECO:0000313" key="2">
    <source>
        <dbReference type="Proteomes" id="UP000228711"/>
    </source>
</evidence>